<evidence type="ECO:0000256" key="1">
    <source>
        <dbReference type="ARBA" id="ARBA00022664"/>
    </source>
</evidence>
<dbReference type="GO" id="GO:0140818">
    <property type="term" value="F:mRNA 5'-triphosphate monophosphatase activity"/>
    <property type="evidence" value="ECO:0007669"/>
    <property type="project" value="UniProtKB-EC"/>
</dbReference>
<evidence type="ECO:0000259" key="6">
    <source>
        <dbReference type="Pfam" id="PF01331"/>
    </source>
</evidence>
<dbReference type="Gene3D" id="3.20.100.10">
    <property type="entry name" value="mRNA triphosphatase Cet1-like"/>
    <property type="match status" value="1"/>
</dbReference>
<proteinExistence type="predicted"/>
<dbReference type="EMBL" id="HBIC01010594">
    <property type="protein sequence ID" value="CAE0276441.1"/>
    <property type="molecule type" value="Transcribed_RNA"/>
</dbReference>
<dbReference type="EC" id="3.6.1.74" evidence="3"/>
<reference evidence="8" key="1">
    <citation type="submission" date="2021-01" db="EMBL/GenBank/DDBJ databases">
        <authorList>
            <person name="Corre E."/>
            <person name="Pelletier E."/>
            <person name="Niang G."/>
            <person name="Scheremetjew M."/>
            <person name="Finn R."/>
            <person name="Kale V."/>
            <person name="Holt S."/>
            <person name="Cochrane G."/>
            <person name="Meng A."/>
            <person name="Brown T."/>
            <person name="Cohen L."/>
        </authorList>
    </citation>
    <scope>NUCLEOTIDE SEQUENCE</scope>
    <source>
        <strain evidence="8">CCAP 955/1</strain>
    </source>
</reference>
<feature type="domain" description="mRNA triphosphatase Cet1-like" evidence="7">
    <location>
        <begin position="49"/>
        <end position="251"/>
    </location>
</feature>
<dbReference type="GO" id="GO:0005524">
    <property type="term" value="F:ATP binding"/>
    <property type="evidence" value="ECO:0007669"/>
    <property type="project" value="InterPro"/>
</dbReference>
<keyword evidence="2" id="KW-0378">Hydrolase</keyword>
<dbReference type="GO" id="GO:0004484">
    <property type="term" value="F:mRNA guanylyltransferase activity"/>
    <property type="evidence" value="ECO:0007669"/>
    <property type="project" value="UniProtKB-EC"/>
</dbReference>
<organism evidence="8">
    <name type="scientific">Spumella elongata</name>
    <dbReference type="NCBI Taxonomy" id="89044"/>
    <lineage>
        <taxon>Eukaryota</taxon>
        <taxon>Sar</taxon>
        <taxon>Stramenopiles</taxon>
        <taxon>Ochrophyta</taxon>
        <taxon>Chrysophyceae</taxon>
        <taxon>Chromulinales</taxon>
        <taxon>Chromulinaceae</taxon>
        <taxon>Spumella</taxon>
    </lineage>
</organism>
<dbReference type="Gene3D" id="2.40.50.140">
    <property type="entry name" value="Nucleic acid-binding proteins"/>
    <property type="match status" value="1"/>
</dbReference>
<protein>
    <recommendedName>
        <fullName evidence="3">mRNA 5'-phosphatase</fullName>
        <ecNumber evidence="3">3.6.1.74</ecNumber>
    </recommendedName>
</protein>
<sequence>MEAILKANESMIEATSKVKKQKVQQVSLSHMECVAMRLWDVQKDLRKNYDDAGLSAIEVEVRVGMIVDNYRRWKSRSPGKTAVVVDPRSNPSLRFRAGVDHIFARRLRSKLSDQMFHCAVQPLQIMRCDESDNRWTVNSKGELMMAEKKQALDQINLALIAHEYDIRINVATEIAAPLTDSTDPAVLAATGPPVNRALWVVERRKKRTSYTCKDPHMNKWRIDYTEVDIITKAAGAATPSGKIKKEIEVEFELEHAPMLEWLRERDDQQVINKTKVLAGQLIHLLDYCIPFESEAEKEASLLVVNDTYFDMEINKLDMMVKPDAVQAGRKKSDFIGAMPVNLTRQNFMEVQKTDYFITEKSDGIRYLMYVVPAPRATDPSDCIAVLVDRSKTIFKFRGCETVGKALGVGVILDGELVFNRSLKENVFLVFDALLYRGQPLVDKLFGERLETIRTTILTAFARNLPAVLAQESALNAQRNLPTLPGANPLQLVRKVFVPRREFNTLLSKMRLEEGERVFFDPENRAAAPGAPPTSRRHHKSDGFIFQPNARYVFSKHYELMKWKWAELRSVDLQIEIPMEATSNAAGGDWPIYLKCGGPDGTQINCTKRGDTNVGLGEFDTYRLLADMESPELANRNTQSPPIVEVAYDISIGMWSYLHLRKDKDKPNFIDSVMGVFMEQAESISIEELEYSLSASSHGLENDYEVQIEKMKAKLLVWQRSEVARKNGATMSAPAQRK</sequence>
<comment type="catalytic activity">
    <reaction evidence="5">
        <text>a 5'-end triphospho-ribonucleoside in mRNA + H2O = a 5'-end diphospho-ribonucleoside in mRNA + phosphate + H(+)</text>
        <dbReference type="Rhea" id="RHEA:67004"/>
        <dbReference type="Rhea" id="RHEA-COMP:17164"/>
        <dbReference type="Rhea" id="RHEA-COMP:17165"/>
        <dbReference type="ChEBI" id="CHEBI:15377"/>
        <dbReference type="ChEBI" id="CHEBI:15378"/>
        <dbReference type="ChEBI" id="CHEBI:43474"/>
        <dbReference type="ChEBI" id="CHEBI:167616"/>
        <dbReference type="ChEBI" id="CHEBI:167618"/>
        <dbReference type="EC" id="3.6.1.74"/>
    </reaction>
    <physiologicalReaction direction="left-to-right" evidence="5">
        <dbReference type="Rhea" id="RHEA:67005"/>
    </physiologicalReaction>
</comment>
<feature type="domain" description="mRNA capping enzyme adenylation" evidence="6">
    <location>
        <begin position="339"/>
        <end position="458"/>
    </location>
</feature>
<dbReference type="PANTHER" id="PTHR10367:SF17">
    <property type="entry name" value="MRNA-CAPPING ENZYME"/>
    <property type="match status" value="1"/>
</dbReference>
<keyword evidence="1" id="KW-0507">mRNA processing</keyword>
<dbReference type="GO" id="GO:0006370">
    <property type="term" value="P:7-methylguanosine mRNA capping"/>
    <property type="evidence" value="ECO:0007669"/>
    <property type="project" value="InterPro"/>
</dbReference>
<dbReference type="SUPFAM" id="SSF55154">
    <property type="entry name" value="CYTH-like phosphatases"/>
    <property type="match status" value="1"/>
</dbReference>
<dbReference type="AlphaFoldDB" id="A0A7S3GU40"/>
<dbReference type="InterPro" id="IPR033469">
    <property type="entry name" value="CYTH-like_dom_sf"/>
</dbReference>
<evidence type="ECO:0000256" key="5">
    <source>
        <dbReference type="ARBA" id="ARBA00047740"/>
    </source>
</evidence>
<dbReference type="InterPro" id="IPR001339">
    <property type="entry name" value="mRNA_cap_enzyme_adenylation"/>
</dbReference>
<dbReference type="InterPro" id="IPR051029">
    <property type="entry name" value="mRNA_Capping_Enz/RNA_Phosphat"/>
</dbReference>
<comment type="catalytic activity">
    <reaction evidence="4">
        <text>a 5'-end diphospho-ribonucleoside in mRNA + GTP + H(+) = a 5'-end (5'-triphosphoguanosine)-ribonucleoside in mRNA + diphosphate</text>
        <dbReference type="Rhea" id="RHEA:67012"/>
        <dbReference type="Rhea" id="RHEA-COMP:17165"/>
        <dbReference type="Rhea" id="RHEA-COMP:17166"/>
        <dbReference type="ChEBI" id="CHEBI:15378"/>
        <dbReference type="ChEBI" id="CHEBI:33019"/>
        <dbReference type="ChEBI" id="CHEBI:37565"/>
        <dbReference type="ChEBI" id="CHEBI:167616"/>
        <dbReference type="ChEBI" id="CHEBI:167617"/>
        <dbReference type="EC" id="2.7.7.50"/>
    </reaction>
    <physiologicalReaction direction="left-to-right" evidence="4">
        <dbReference type="Rhea" id="RHEA:67013"/>
    </physiologicalReaction>
</comment>
<dbReference type="SUPFAM" id="SSF56091">
    <property type="entry name" value="DNA ligase/mRNA capping enzyme, catalytic domain"/>
    <property type="match status" value="1"/>
</dbReference>
<dbReference type="Gene3D" id="3.30.470.30">
    <property type="entry name" value="DNA ligase/mRNA capping enzyme"/>
    <property type="match status" value="1"/>
</dbReference>
<gene>
    <name evidence="8" type="ORF">SELO1098_LOCUS5271</name>
</gene>
<dbReference type="GO" id="GO:0004651">
    <property type="term" value="F:polynucleotide 5'-phosphatase activity"/>
    <property type="evidence" value="ECO:0007669"/>
    <property type="project" value="InterPro"/>
</dbReference>
<evidence type="ECO:0000256" key="2">
    <source>
        <dbReference type="ARBA" id="ARBA00022801"/>
    </source>
</evidence>
<dbReference type="InterPro" id="IPR037009">
    <property type="entry name" value="mRNA_triPase_Cet1_sf"/>
</dbReference>
<dbReference type="Pfam" id="PF01331">
    <property type="entry name" value="mRNA_cap_enzyme"/>
    <property type="match status" value="1"/>
</dbReference>
<evidence type="ECO:0000256" key="4">
    <source>
        <dbReference type="ARBA" id="ARBA00044624"/>
    </source>
</evidence>
<dbReference type="PANTHER" id="PTHR10367">
    <property type="entry name" value="MRNA-CAPPING ENZYME"/>
    <property type="match status" value="1"/>
</dbReference>
<accession>A0A7S3GU40</accession>
<evidence type="ECO:0000259" key="7">
    <source>
        <dbReference type="Pfam" id="PF02940"/>
    </source>
</evidence>
<dbReference type="InterPro" id="IPR004206">
    <property type="entry name" value="mRNA_triPase_Cet1"/>
</dbReference>
<evidence type="ECO:0000256" key="3">
    <source>
        <dbReference type="ARBA" id="ARBA00035028"/>
    </source>
</evidence>
<dbReference type="Pfam" id="PF02940">
    <property type="entry name" value="mRNA_triPase"/>
    <property type="match status" value="1"/>
</dbReference>
<evidence type="ECO:0000313" key="8">
    <source>
        <dbReference type="EMBL" id="CAE0276441.1"/>
    </source>
</evidence>
<dbReference type="InterPro" id="IPR012340">
    <property type="entry name" value="NA-bd_OB-fold"/>
</dbReference>
<dbReference type="CDD" id="cd07895">
    <property type="entry name" value="Adenylation_mRNA_capping"/>
    <property type="match status" value="1"/>
</dbReference>
<name>A0A7S3GU40_9STRA</name>
<dbReference type="SUPFAM" id="SSF50249">
    <property type="entry name" value="Nucleic acid-binding proteins"/>
    <property type="match status" value="1"/>
</dbReference>